<dbReference type="Proteomes" id="UP000199229">
    <property type="component" value="Unassembled WGS sequence"/>
</dbReference>
<proteinExistence type="predicted"/>
<dbReference type="STRING" id="582675.SAMN05192565_14312"/>
<dbReference type="OrthoDB" id="8005973at2"/>
<keyword evidence="1" id="KW-0732">Signal</keyword>
<feature type="chain" id="PRO_5011572317" evidence="1">
    <location>
        <begin position="28"/>
        <end position="88"/>
    </location>
</feature>
<evidence type="ECO:0000313" key="3">
    <source>
        <dbReference type="Proteomes" id="UP000199229"/>
    </source>
</evidence>
<evidence type="ECO:0000313" key="2">
    <source>
        <dbReference type="EMBL" id="SFH12961.1"/>
    </source>
</evidence>
<sequence length="88" mass="9517">MPRPITIRARRLALSGLALLAAGPALAQSSANPGSLNATNDRLATQSQIRGIQNQQQFDSSQTRMQIQRNELFRPEPSAGPAIVAPRR</sequence>
<evidence type="ECO:0000256" key="1">
    <source>
        <dbReference type="SAM" id="SignalP"/>
    </source>
</evidence>
<reference evidence="3" key="1">
    <citation type="submission" date="2016-10" db="EMBL/GenBank/DDBJ databases">
        <authorList>
            <person name="Varghese N."/>
            <person name="Submissions S."/>
        </authorList>
    </citation>
    <scope>NUCLEOTIDE SEQUENCE [LARGE SCALE GENOMIC DNA]</scope>
    <source>
        <strain evidence="3">Gh-105</strain>
    </source>
</reference>
<name>A0A1I2XLJ5_9HYPH</name>
<gene>
    <name evidence="2" type="ORF">SAMN05192565_14312</name>
</gene>
<protein>
    <submittedName>
        <fullName evidence="2">Uncharacterized protein</fullName>
    </submittedName>
</protein>
<keyword evidence="3" id="KW-1185">Reference proteome</keyword>
<dbReference type="EMBL" id="FOPM01000043">
    <property type="protein sequence ID" value="SFH12961.1"/>
    <property type="molecule type" value="Genomic_DNA"/>
</dbReference>
<organism evidence="2 3">
    <name type="scientific">Methylobacterium gossipiicola</name>
    <dbReference type="NCBI Taxonomy" id="582675"/>
    <lineage>
        <taxon>Bacteria</taxon>
        <taxon>Pseudomonadati</taxon>
        <taxon>Pseudomonadota</taxon>
        <taxon>Alphaproteobacteria</taxon>
        <taxon>Hyphomicrobiales</taxon>
        <taxon>Methylobacteriaceae</taxon>
        <taxon>Methylobacterium</taxon>
    </lineage>
</organism>
<dbReference type="AlphaFoldDB" id="A0A1I2XLJ5"/>
<accession>A0A1I2XLJ5</accession>
<feature type="signal peptide" evidence="1">
    <location>
        <begin position="1"/>
        <end position="27"/>
    </location>
</feature>
<dbReference type="RefSeq" id="WP_091975403.1">
    <property type="nucleotide sequence ID" value="NZ_FOPM01000043.1"/>
</dbReference>